<reference evidence="1" key="1">
    <citation type="submission" date="2014-02" db="EMBL/GenBank/DDBJ databases">
        <title>The Genome Sequence of Trichophyton rubrum (morphotype fischeri) CBS 288.86.</title>
        <authorList>
            <consortium name="The Broad Institute Genomics Platform"/>
            <person name="Cuomo C.A."/>
            <person name="White T.C."/>
            <person name="Graser Y."/>
            <person name="Martinez-Rossi N."/>
            <person name="Heitman J."/>
            <person name="Young S.K."/>
            <person name="Zeng Q."/>
            <person name="Gargeya S."/>
            <person name="Abouelleil A."/>
            <person name="Alvarado L."/>
            <person name="Chapman S.B."/>
            <person name="Gainer-Dewar J."/>
            <person name="Goldberg J."/>
            <person name="Griggs A."/>
            <person name="Gujja S."/>
            <person name="Hansen M."/>
            <person name="Howarth C."/>
            <person name="Imamovic A."/>
            <person name="Larimer J."/>
            <person name="Martinez D."/>
            <person name="Murphy C."/>
            <person name="Pearson M.D."/>
            <person name="Persinoti G."/>
            <person name="Poon T."/>
            <person name="Priest M."/>
            <person name="Roberts A.D."/>
            <person name="Saif S."/>
            <person name="Shea T.D."/>
            <person name="Sykes S.N."/>
            <person name="Wortman J."/>
            <person name="Nusbaum C."/>
            <person name="Birren B."/>
        </authorList>
    </citation>
    <scope>NUCLEOTIDE SEQUENCE [LARGE SCALE GENOMIC DNA]</scope>
    <source>
        <strain evidence="1">CBS 288.86</strain>
    </source>
</reference>
<evidence type="ECO:0000313" key="1">
    <source>
        <dbReference type="EMBL" id="EZF51412.1"/>
    </source>
</evidence>
<dbReference type="EMBL" id="KK207866">
    <property type="protein sequence ID" value="EZF51412.1"/>
    <property type="molecule type" value="Genomic_DNA"/>
</dbReference>
<dbReference type="Proteomes" id="UP000023758">
    <property type="component" value="Unassembled WGS sequence"/>
</dbReference>
<protein>
    <submittedName>
        <fullName evidence="1">Uncharacterized protein</fullName>
    </submittedName>
</protein>
<dbReference type="OrthoDB" id="5230585at2759"/>
<name>A0A022VYS6_TRIRU</name>
<proteinExistence type="predicted"/>
<sequence length="254" mass="28809">MVSIPTRELGIERTEENEAKARIKALYEDGVPYFLKKSIRGIYQQLTEDLHSGHKIKIKGADGVIVEFELTTGQVVEGRTKAGIDYMSPLLLMHYLRRDDLAYCSMVLYYTHVLRNKNTKELTISANTPSIVTVSCAFEKHLEAWESSKICLEIQAILDMMAFPANFTINKIVAFTCGRIAETLEDRLSPWADIIKWRVSHQHRLICTMQKAFSKRMGARGTQCFAHDPAYTAIDSEHLKMHGITTITILKASL</sequence>
<gene>
    <name evidence="1" type="ORF">H103_05279</name>
</gene>
<dbReference type="HOGENOM" id="CLU_1094948_0_0_1"/>
<organism evidence="1">
    <name type="scientific">Trichophyton rubrum CBS 288.86</name>
    <dbReference type="NCBI Taxonomy" id="1215330"/>
    <lineage>
        <taxon>Eukaryota</taxon>
        <taxon>Fungi</taxon>
        <taxon>Dikarya</taxon>
        <taxon>Ascomycota</taxon>
        <taxon>Pezizomycotina</taxon>
        <taxon>Eurotiomycetes</taxon>
        <taxon>Eurotiomycetidae</taxon>
        <taxon>Onygenales</taxon>
        <taxon>Arthrodermataceae</taxon>
        <taxon>Trichophyton</taxon>
    </lineage>
</organism>
<accession>A0A022VYS6</accession>
<dbReference type="AlphaFoldDB" id="A0A022VYS6"/>